<dbReference type="Proteomes" id="UP001151760">
    <property type="component" value="Unassembled WGS sequence"/>
</dbReference>
<reference evidence="1" key="2">
    <citation type="submission" date="2022-01" db="EMBL/GenBank/DDBJ databases">
        <authorList>
            <person name="Yamashiro T."/>
            <person name="Shiraishi A."/>
            <person name="Satake H."/>
            <person name="Nakayama K."/>
        </authorList>
    </citation>
    <scope>NUCLEOTIDE SEQUENCE</scope>
</reference>
<organism evidence="1 2">
    <name type="scientific">Tanacetum coccineum</name>
    <dbReference type="NCBI Taxonomy" id="301880"/>
    <lineage>
        <taxon>Eukaryota</taxon>
        <taxon>Viridiplantae</taxon>
        <taxon>Streptophyta</taxon>
        <taxon>Embryophyta</taxon>
        <taxon>Tracheophyta</taxon>
        <taxon>Spermatophyta</taxon>
        <taxon>Magnoliopsida</taxon>
        <taxon>eudicotyledons</taxon>
        <taxon>Gunneridae</taxon>
        <taxon>Pentapetalae</taxon>
        <taxon>asterids</taxon>
        <taxon>campanulids</taxon>
        <taxon>Asterales</taxon>
        <taxon>Asteraceae</taxon>
        <taxon>Asteroideae</taxon>
        <taxon>Anthemideae</taxon>
        <taxon>Anthemidinae</taxon>
        <taxon>Tanacetum</taxon>
    </lineage>
</organism>
<keyword evidence="2" id="KW-1185">Reference proteome</keyword>
<name>A0ABQ5IRX7_9ASTR</name>
<gene>
    <name evidence="1" type="ORF">Tco_1112838</name>
</gene>
<dbReference type="EMBL" id="BQNB010021066">
    <property type="protein sequence ID" value="GJU02500.1"/>
    <property type="molecule type" value="Genomic_DNA"/>
</dbReference>
<sequence length="211" mass="24276">MNTIANGTKQALFCYYDAFLTAVDPKTYKDALNLCMVGLKLMQDRINWIYKVKLDELGGFLKNKDRLVACGYRQEEGIDFEEKMFYGSKTDRNYKFINVSEAFYLQSMKYALESLKIYCFDSCDPVEYFHGGENQNWHEDKEGKAIDLLHYRACVDRYQELGLRKALKCGKKDLLVSKRNRTLGTMVSEDSLDCSNAFADADHDGGAVNDY</sequence>
<evidence type="ECO:0000313" key="1">
    <source>
        <dbReference type="EMBL" id="GJU02500.1"/>
    </source>
</evidence>
<proteinExistence type="predicted"/>
<comment type="caution">
    <text evidence="1">The sequence shown here is derived from an EMBL/GenBank/DDBJ whole genome shotgun (WGS) entry which is preliminary data.</text>
</comment>
<reference evidence="1" key="1">
    <citation type="journal article" date="2022" name="Int. J. Mol. Sci.">
        <title>Draft Genome of Tanacetum Coccineum: Genomic Comparison of Closely Related Tanacetum-Family Plants.</title>
        <authorList>
            <person name="Yamashiro T."/>
            <person name="Shiraishi A."/>
            <person name="Nakayama K."/>
            <person name="Satake H."/>
        </authorList>
    </citation>
    <scope>NUCLEOTIDE SEQUENCE</scope>
</reference>
<evidence type="ECO:0000313" key="2">
    <source>
        <dbReference type="Proteomes" id="UP001151760"/>
    </source>
</evidence>
<accession>A0ABQ5IRX7</accession>
<protein>
    <submittedName>
        <fullName evidence="1">Uncharacterized protein</fullName>
    </submittedName>
</protein>